<name>A0A8K1C5E5_PYTOL</name>
<proteinExistence type="predicted"/>
<feature type="region of interest" description="Disordered" evidence="1">
    <location>
        <begin position="68"/>
        <end position="105"/>
    </location>
</feature>
<evidence type="ECO:0000313" key="3">
    <source>
        <dbReference type="Proteomes" id="UP000794436"/>
    </source>
</evidence>
<organism evidence="2 3">
    <name type="scientific">Pythium oligandrum</name>
    <name type="common">Mycoparasitic fungus</name>
    <dbReference type="NCBI Taxonomy" id="41045"/>
    <lineage>
        <taxon>Eukaryota</taxon>
        <taxon>Sar</taxon>
        <taxon>Stramenopiles</taxon>
        <taxon>Oomycota</taxon>
        <taxon>Peronosporomycetes</taxon>
        <taxon>Pythiales</taxon>
        <taxon>Pythiaceae</taxon>
        <taxon>Pythium</taxon>
    </lineage>
</organism>
<dbReference type="EMBL" id="SPLM01000145">
    <property type="protein sequence ID" value="TMW56618.1"/>
    <property type="molecule type" value="Genomic_DNA"/>
</dbReference>
<evidence type="ECO:0008006" key="4">
    <source>
        <dbReference type="Google" id="ProtNLM"/>
    </source>
</evidence>
<dbReference type="PANTHER" id="PTHR16537:SF1">
    <property type="entry name" value="PROTEIN ZNRD2"/>
    <property type="match status" value="1"/>
</dbReference>
<dbReference type="Proteomes" id="UP000794436">
    <property type="component" value="Unassembled WGS sequence"/>
</dbReference>
<feature type="compositionally biased region" description="Basic and acidic residues" evidence="1">
    <location>
        <begin position="68"/>
        <end position="82"/>
    </location>
</feature>
<sequence>MDSTAAEAKYKKRDDASARLGEKLLQGWTMLGVHCPSDECFTPLVRNKQGQMFCVSCNRFAITEEEAKKQQEEQEAKEREEQQQLEAAKAAQEQLARQQAERERHWQIQQQQQQAAVTPARATPVANGPVKRTSADAALSTAGDDEFVQACRRQTLAAMYKKLEELTNSISTTDHLERVLSTTKAINELANAIQTLSSSN</sequence>
<dbReference type="PANTHER" id="PTHR16537">
    <property type="entry name" value="SJOEGREN SYNDROME/SCLERODERMA AUTOANTIGEN 1"/>
    <property type="match status" value="1"/>
</dbReference>
<feature type="compositionally biased region" description="Low complexity" evidence="1">
    <location>
        <begin position="84"/>
        <end position="98"/>
    </location>
</feature>
<comment type="caution">
    <text evidence="2">The sequence shown here is derived from an EMBL/GenBank/DDBJ whole genome shotgun (WGS) entry which is preliminary data.</text>
</comment>
<gene>
    <name evidence="2" type="ORF">Poli38472_006628</name>
</gene>
<protein>
    <recommendedName>
        <fullName evidence="4">Sjoegren syndrome/scleroderma autoantigen 1</fullName>
    </recommendedName>
</protein>
<keyword evidence="3" id="KW-1185">Reference proteome</keyword>
<dbReference type="OrthoDB" id="28939at2759"/>
<dbReference type="InterPro" id="IPR009563">
    <property type="entry name" value="SSSCA1"/>
</dbReference>
<evidence type="ECO:0000256" key="1">
    <source>
        <dbReference type="SAM" id="MobiDB-lite"/>
    </source>
</evidence>
<evidence type="ECO:0000313" key="2">
    <source>
        <dbReference type="EMBL" id="TMW56618.1"/>
    </source>
</evidence>
<reference evidence="2" key="1">
    <citation type="submission" date="2019-03" db="EMBL/GenBank/DDBJ databases">
        <title>Long read genome sequence of the mycoparasitic Pythium oligandrum ATCC 38472 isolated from sugarbeet rhizosphere.</title>
        <authorList>
            <person name="Gaulin E."/>
        </authorList>
    </citation>
    <scope>NUCLEOTIDE SEQUENCE</scope>
    <source>
        <strain evidence="2">ATCC 38472_TT</strain>
    </source>
</reference>
<accession>A0A8K1C5E5</accession>
<dbReference type="AlphaFoldDB" id="A0A8K1C5E5"/>
<dbReference type="InterPro" id="IPR051888">
    <property type="entry name" value="UPF0148_domain"/>
</dbReference>
<dbReference type="Pfam" id="PF06677">
    <property type="entry name" value="Auto_anti-p27"/>
    <property type="match status" value="1"/>
</dbReference>